<comment type="caution">
    <text evidence="1">The sequence shown here is derived from an EMBL/GenBank/DDBJ whole genome shotgun (WGS) entry which is preliminary data.</text>
</comment>
<dbReference type="EMBL" id="QSOV01000002">
    <property type="protein sequence ID" value="RGJ25472.1"/>
    <property type="molecule type" value="Genomic_DNA"/>
</dbReference>
<dbReference type="AlphaFoldDB" id="A0A3E4GSW4"/>
<organism evidence="1 2">
    <name type="scientific">Coprococcus comes</name>
    <dbReference type="NCBI Taxonomy" id="410072"/>
    <lineage>
        <taxon>Bacteria</taxon>
        <taxon>Bacillati</taxon>
        <taxon>Bacillota</taxon>
        <taxon>Clostridia</taxon>
        <taxon>Lachnospirales</taxon>
        <taxon>Lachnospiraceae</taxon>
        <taxon>Coprococcus</taxon>
    </lineage>
</organism>
<gene>
    <name evidence="1" type="ORF">DXD67_02785</name>
</gene>
<proteinExistence type="predicted"/>
<accession>A0A3E4GSW4</accession>
<dbReference type="Proteomes" id="UP000260655">
    <property type="component" value="Unassembled WGS sequence"/>
</dbReference>
<name>A0A3E4GSW4_9FIRM</name>
<protein>
    <submittedName>
        <fullName evidence="1">Uncharacterized protein</fullName>
    </submittedName>
</protein>
<evidence type="ECO:0000313" key="2">
    <source>
        <dbReference type="Proteomes" id="UP000260655"/>
    </source>
</evidence>
<sequence>MIQQGKTLPVKYSGRRGKIISFDSLIVQWREDSKIVEAIADTIFAFRGFSEWFAQWNRKR</sequence>
<reference evidence="1 2" key="1">
    <citation type="submission" date="2018-08" db="EMBL/GenBank/DDBJ databases">
        <title>A genome reference for cultivated species of the human gut microbiota.</title>
        <authorList>
            <person name="Zou Y."/>
            <person name="Xue W."/>
            <person name="Luo G."/>
        </authorList>
    </citation>
    <scope>NUCLEOTIDE SEQUENCE [LARGE SCALE GENOMIC DNA]</scope>
    <source>
        <strain evidence="1 2">TM07-19</strain>
    </source>
</reference>
<evidence type="ECO:0000313" key="1">
    <source>
        <dbReference type="EMBL" id="RGJ25472.1"/>
    </source>
</evidence>